<protein>
    <submittedName>
        <fullName evidence="2">Uncharacterized protein</fullName>
    </submittedName>
</protein>
<evidence type="ECO:0000313" key="3">
    <source>
        <dbReference type="Proteomes" id="UP000005237"/>
    </source>
</evidence>
<name>A0A8R1DFV3_CAEJA</name>
<feature type="transmembrane region" description="Helical" evidence="1">
    <location>
        <begin position="12"/>
        <end position="31"/>
    </location>
</feature>
<accession>A0A8R1DFV3</accession>
<feature type="transmembrane region" description="Helical" evidence="1">
    <location>
        <begin position="43"/>
        <end position="76"/>
    </location>
</feature>
<proteinExistence type="predicted"/>
<sequence>MQMCIKGAFWTTLRIIMSVCLSLLSGYCRVAKSSHKKDYASGMLGYGAVLFVFKCFGLAEPLLIGSILAVILRMFVKPNGKIPAESKRSFHGMTLMLQMCLLAYLGLVFWFILVVVMALAFDLYMIAGQRKLEIELLTKQVEYLKEQMKQLTFEGIEECLQRERSAEQKEGTEINGIEQKHNFWPKEQEEEEYEFVNAF</sequence>
<keyword evidence="3" id="KW-1185">Reference proteome</keyword>
<reference evidence="2" key="2">
    <citation type="submission" date="2022-06" db="UniProtKB">
        <authorList>
            <consortium name="EnsemblMetazoa"/>
        </authorList>
    </citation>
    <scope>IDENTIFICATION</scope>
    <source>
        <strain evidence="2">DF5081</strain>
    </source>
</reference>
<feature type="transmembrane region" description="Helical" evidence="1">
    <location>
        <begin position="96"/>
        <end position="121"/>
    </location>
</feature>
<reference evidence="3" key="1">
    <citation type="submission" date="2010-08" db="EMBL/GenBank/DDBJ databases">
        <authorList>
            <consortium name="Caenorhabditis japonica Sequencing Consortium"/>
            <person name="Wilson R.K."/>
        </authorList>
    </citation>
    <scope>NUCLEOTIDE SEQUENCE [LARGE SCALE GENOMIC DNA]</scope>
    <source>
        <strain evidence="3">DF5081</strain>
    </source>
</reference>
<evidence type="ECO:0000256" key="1">
    <source>
        <dbReference type="SAM" id="Phobius"/>
    </source>
</evidence>
<organism evidence="2 3">
    <name type="scientific">Caenorhabditis japonica</name>
    <dbReference type="NCBI Taxonomy" id="281687"/>
    <lineage>
        <taxon>Eukaryota</taxon>
        <taxon>Metazoa</taxon>
        <taxon>Ecdysozoa</taxon>
        <taxon>Nematoda</taxon>
        <taxon>Chromadorea</taxon>
        <taxon>Rhabditida</taxon>
        <taxon>Rhabditina</taxon>
        <taxon>Rhabditomorpha</taxon>
        <taxon>Rhabditoidea</taxon>
        <taxon>Rhabditidae</taxon>
        <taxon>Peloderinae</taxon>
        <taxon>Caenorhabditis</taxon>
    </lineage>
</organism>
<evidence type="ECO:0000313" key="2">
    <source>
        <dbReference type="EnsemblMetazoa" id="CJA01253b.1"/>
    </source>
</evidence>
<dbReference type="EnsemblMetazoa" id="CJA01253b.1">
    <property type="protein sequence ID" value="CJA01253b.1"/>
    <property type="gene ID" value="WBGene00120457"/>
</dbReference>
<keyword evidence="1" id="KW-1133">Transmembrane helix</keyword>
<dbReference type="Proteomes" id="UP000005237">
    <property type="component" value="Unassembled WGS sequence"/>
</dbReference>
<keyword evidence="1" id="KW-0812">Transmembrane</keyword>
<keyword evidence="1" id="KW-0472">Membrane</keyword>
<dbReference type="AlphaFoldDB" id="A0A8R1DFV3"/>